<feature type="transmembrane region" description="Helical" evidence="7">
    <location>
        <begin position="58"/>
        <end position="89"/>
    </location>
</feature>
<accession>A0A975T041</accession>
<evidence type="ECO:0000313" key="10">
    <source>
        <dbReference type="Proteomes" id="UP000683575"/>
    </source>
</evidence>
<evidence type="ECO:0000256" key="3">
    <source>
        <dbReference type="ARBA" id="ARBA00022475"/>
    </source>
</evidence>
<feature type="transmembrane region" description="Helical" evidence="7">
    <location>
        <begin position="219"/>
        <end position="240"/>
    </location>
</feature>
<dbReference type="Proteomes" id="UP000683575">
    <property type="component" value="Chromosome"/>
</dbReference>
<feature type="transmembrane region" description="Helical" evidence="7">
    <location>
        <begin position="101"/>
        <end position="132"/>
    </location>
</feature>
<keyword evidence="6 7" id="KW-0472">Membrane</keyword>
<evidence type="ECO:0000256" key="1">
    <source>
        <dbReference type="ARBA" id="ARBA00004651"/>
    </source>
</evidence>
<keyword evidence="10" id="KW-1185">Reference proteome</keyword>
<feature type="transmembrane region" description="Helical" evidence="7">
    <location>
        <begin position="337"/>
        <end position="360"/>
    </location>
</feature>
<dbReference type="GO" id="GO:0055085">
    <property type="term" value="P:transmembrane transport"/>
    <property type="evidence" value="ECO:0007669"/>
    <property type="project" value="InterPro"/>
</dbReference>
<evidence type="ECO:0000256" key="4">
    <source>
        <dbReference type="ARBA" id="ARBA00022692"/>
    </source>
</evidence>
<feature type="transmembrane region" description="Helical" evidence="7">
    <location>
        <begin position="275"/>
        <end position="293"/>
    </location>
</feature>
<keyword evidence="2" id="KW-0813">Transport</keyword>
<organism evidence="9 10">
    <name type="scientific">Nocardioides panacis</name>
    <dbReference type="NCBI Taxonomy" id="2849501"/>
    <lineage>
        <taxon>Bacteria</taxon>
        <taxon>Bacillati</taxon>
        <taxon>Actinomycetota</taxon>
        <taxon>Actinomycetes</taxon>
        <taxon>Propionibacteriales</taxon>
        <taxon>Nocardioidaceae</taxon>
        <taxon>Nocardioides</taxon>
    </lineage>
</organism>
<feature type="transmembrane region" description="Helical" evidence="7">
    <location>
        <begin position="179"/>
        <end position="198"/>
    </location>
</feature>
<dbReference type="RefSeq" id="WP_216939929.1">
    <property type="nucleotide sequence ID" value="NZ_CP077062.1"/>
</dbReference>
<feature type="domain" description="Citrate transporter-like" evidence="8">
    <location>
        <begin position="31"/>
        <end position="347"/>
    </location>
</feature>
<evidence type="ECO:0000256" key="5">
    <source>
        <dbReference type="ARBA" id="ARBA00022989"/>
    </source>
</evidence>
<keyword evidence="5 7" id="KW-1133">Transmembrane helix</keyword>
<dbReference type="PANTHER" id="PTHR43302">
    <property type="entry name" value="TRANSPORTER ARSB-RELATED"/>
    <property type="match status" value="1"/>
</dbReference>
<dbReference type="GO" id="GO:0005886">
    <property type="term" value="C:plasma membrane"/>
    <property type="evidence" value="ECO:0007669"/>
    <property type="project" value="UniProtKB-SubCell"/>
</dbReference>
<reference evidence="9" key="1">
    <citation type="submission" date="2021-06" db="EMBL/GenBank/DDBJ databases">
        <title>Complete genome sequence of Nocardioides sp. G188.</title>
        <authorList>
            <person name="Im W.-T."/>
        </authorList>
    </citation>
    <scope>NUCLEOTIDE SEQUENCE</scope>
    <source>
        <strain evidence="9">G188</strain>
    </source>
</reference>
<keyword evidence="4 7" id="KW-0812">Transmembrane</keyword>
<protein>
    <submittedName>
        <fullName evidence="9">Arsenic transporter</fullName>
    </submittedName>
</protein>
<evidence type="ECO:0000256" key="2">
    <source>
        <dbReference type="ARBA" id="ARBA00022448"/>
    </source>
</evidence>
<name>A0A975T041_9ACTN</name>
<keyword evidence="3" id="KW-1003">Cell membrane</keyword>
<proteinExistence type="predicted"/>
<feature type="transmembrane region" description="Helical" evidence="7">
    <location>
        <begin position="31"/>
        <end position="52"/>
    </location>
</feature>
<dbReference type="Pfam" id="PF03600">
    <property type="entry name" value="CitMHS"/>
    <property type="match status" value="1"/>
</dbReference>
<gene>
    <name evidence="9" type="ORF">KRR39_00760</name>
</gene>
<evidence type="ECO:0000256" key="6">
    <source>
        <dbReference type="ARBA" id="ARBA00023136"/>
    </source>
</evidence>
<evidence type="ECO:0000256" key="7">
    <source>
        <dbReference type="SAM" id="Phobius"/>
    </source>
</evidence>
<feature type="transmembrane region" description="Helical" evidence="7">
    <location>
        <begin position="6"/>
        <end position="24"/>
    </location>
</feature>
<dbReference type="InterPro" id="IPR004680">
    <property type="entry name" value="Cit_transptr-like_dom"/>
</dbReference>
<evidence type="ECO:0000259" key="8">
    <source>
        <dbReference type="Pfam" id="PF03600"/>
    </source>
</evidence>
<feature type="transmembrane region" description="Helical" evidence="7">
    <location>
        <begin position="391"/>
        <end position="414"/>
    </location>
</feature>
<feature type="transmembrane region" description="Helical" evidence="7">
    <location>
        <begin position="313"/>
        <end position="330"/>
    </location>
</feature>
<sequence length="418" mass="43010">MPTALVDVLAVVALVVLLVVAFVHPPAWVEVLVGLVAAGAVLLSGAVDWSGAVAQTELLFPVVAFLSAILVVAEVCAAEGVFAAVGSAVARASGASPRRMLLLTFVAAALTTAALSLDATVVLLTPVVAAAATSTLVSPRPMVYACARLANSASLLLPISNLTNLLALPSIPDTSFLEFALLMAPVWLAVIAVEYVGHRFYFARDLARTPEATGPQRRVPLPVVPLVMVAVMLVAFAALSPLGVEPAWVAGVAAVALSGYALSRRRIDSRTVLRSTHLSFAIFVLCLGVVVAGLTDTFLGDLVRRVVPGDDGLVGLLVIALVATALANIVNNLPATLLLVPLVAPLGVTAVMAALVGLGVGSSLTYTGSLANLLWRRTVIRHGGEASARDFHVLSALVTLPAVLVAVVVLWAWAPLVS</sequence>
<feature type="transmembrane region" description="Helical" evidence="7">
    <location>
        <begin position="246"/>
        <end position="263"/>
    </location>
</feature>
<dbReference type="EMBL" id="CP077062">
    <property type="protein sequence ID" value="QWZ08439.1"/>
    <property type="molecule type" value="Genomic_DNA"/>
</dbReference>
<dbReference type="AlphaFoldDB" id="A0A975T041"/>
<dbReference type="KEGG" id="nps:KRR39_00760"/>
<comment type="subcellular location">
    <subcellularLocation>
        <location evidence="1">Cell membrane</location>
        <topology evidence="1">Multi-pass membrane protein</topology>
    </subcellularLocation>
</comment>
<dbReference type="PANTHER" id="PTHR43302:SF5">
    <property type="entry name" value="TRANSPORTER ARSB-RELATED"/>
    <property type="match status" value="1"/>
</dbReference>
<evidence type="ECO:0000313" key="9">
    <source>
        <dbReference type="EMBL" id="QWZ08439.1"/>
    </source>
</evidence>